<accession>A0AAV4RT92</accession>
<reference evidence="2 3" key="1">
    <citation type="submission" date="2021-06" db="EMBL/GenBank/DDBJ databases">
        <title>Caerostris extrusa draft genome.</title>
        <authorList>
            <person name="Kono N."/>
            <person name="Arakawa K."/>
        </authorList>
    </citation>
    <scope>NUCLEOTIDE SEQUENCE [LARGE SCALE GENOMIC DNA]</scope>
</reference>
<keyword evidence="3" id="KW-1185">Reference proteome</keyword>
<feature type="region of interest" description="Disordered" evidence="1">
    <location>
        <begin position="38"/>
        <end position="66"/>
    </location>
</feature>
<evidence type="ECO:0000313" key="3">
    <source>
        <dbReference type="Proteomes" id="UP001054945"/>
    </source>
</evidence>
<name>A0AAV4RT92_CAEEX</name>
<sequence>MASYTYHEIAEMYLIYGVTEKKLCKCIVSDGKRVPSQLREESTDLLSEAGESTSRRDPPNNPSGGKLVATLVRYGSVKVMNRPAFLEMRPFWLLKGRKRPFEK</sequence>
<dbReference type="EMBL" id="BPLR01008331">
    <property type="protein sequence ID" value="GIY23919.1"/>
    <property type="molecule type" value="Genomic_DNA"/>
</dbReference>
<dbReference type="Proteomes" id="UP001054945">
    <property type="component" value="Unassembled WGS sequence"/>
</dbReference>
<comment type="caution">
    <text evidence="2">The sequence shown here is derived from an EMBL/GenBank/DDBJ whole genome shotgun (WGS) entry which is preliminary data.</text>
</comment>
<gene>
    <name evidence="2" type="ORF">CEXT_438071</name>
</gene>
<organism evidence="2 3">
    <name type="scientific">Caerostris extrusa</name>
    <name type="common">Bark spider</name>
    <name type="synonym">Caerostris bankana</name>
    <dbReference type="NCBI Taxonomy" id="172846"/>
    <lineage>
        <taxon>Eukaryota</taxon>
        <taxon>Metazoa</taxon>
        <taxon>Ecdysozoa</taxon>
        <taxon>Arthropoda</taxon>
        <taxon>Chelicerata</taxon>
        <taxon>Arachnida</taxon>
        <taxon>Araneae</taxon>
        <taxon>Araneomorphae</taxon>
        <taxon>Entelegynae</taxon>
        <taxon>Araneoidea</taxon>
        <taxon>Araneidae</taxon>
        <taxon>Caerostris</taxon>
    </lineage>
</organism>
<protein>
    <submittedName>
        <fullName evidence="2">Uncharacterized protein</fullName>
    </submittedName>
</protein>
<proteinExistence type="predicted"/>
<evidence type="ECO:0000256" key="1">
    <source>
        <dbReference type="SAM" id="MobiDB-lite"/>
    </source>
</evidence>
<evidence type="ECO:0000313" key="2">
    <source>
        <dbReference type="EMBL" id="GIY23919.1"/>
    </source>
</evidence>
<dbReference type="AlphaFoldDB" id="A0AAV4RT92"/>